<dbReference type="RefSeq" id="WP_005580026.1">
    <property type="nucleotide sequence ID" value="NZ_FORO01000024.1"/>
</dbReference>
<reference evidence="2 3" key="1">
    <citation type="submission" date="2016-10" db="EMBL/GenBank/DDBJ databases">
        <authorList>
            <person name="de Groot N.N."/>
        </authorList>
    </citation>
    <scope>NUCLEOTIDE SEQUENCE [LARGE SCALE GENOMIC DNA]</scope>
    <source>
        <strain evidence="2 3">SP2</strain>
    </source>
</reference>
<evidence type="ECO:0008006" key="4">
    <source>
        <dbReference type="Google" id="ProtNLM"/>
    </source>
</evidence>
<keyword evidence="1" id="KW-0472">Membrane</keyword>
<evidence type="ECO:0000313" key="3">
    <source>
        <dbReference type="Proteomes" id="UP000182829"/>
    </source>
</evidence>
<name>A0A1I3QU06_9EURY</name>
<feature type="transmembrane region" description="Helical" evidence="1">
    <location>
        <begin position="6"/>
        <end position="23"/>
    </location>
</feature>
<keyword evidence="1" id="KW-0812">Transmembrane</keyword>
<dbReference type="OMA" id="QMAFRRR"/>
<feature type="transmembrane region" description="Helical" evidence="1">
    <location>
        <begin position="35"/>
        <end position="51"/>
    </location>
</feature>
<proteinExistence type="predicted"/>
<evidence type="ECO:0000256" key="1">
    <source>
        <dbReference type="SAM" id="Phobius"/>
    </source>
</evidence>
<organism evidence="2 3">
    <name type="scientific">Natronobacterium gregoryi</name>
    <dbReference type="NCBI Taxonomy" id="44930"/>
    <lineage>
        <taxon>Archaea</taxon>
        <taxon>Methanobacteriati</taxon>
        <taxon>Methanobacteriota</taxon>
        <taxon>Stenosarchaea group</taxon>
        <taxon>Halobacteria</taxon>
        <taxon>Halobacteriales</taxon>
        <taxon>Natrialbaceae</taxon>
        <taxon>Natronobacterium</taxon>
    </lineage>
</organism>
<dbReference type="OrthoDB" id="204883at2157"/>
<dbReference type="AlphaFoldDB" id="A0A1I3QU06"/>
<gene>
    <name evidence="2" type="ORF">SAMN05443661_12449</name>
</gene>
<feature type="transmembrane region" description="Helical" evidence="1">
    <location>
        <begin position="57"/>
        <end position="74"/>
    </location>
</feature>
<dbReference type="Proteomes" id="UP000182829">
    <property type="component" value="Unassembled WGS sequence"/>
</dbReference>
<protein>
    <recommendedName>
        <fullName evidence="4">Sporulation control protein</fullName>
    </recommendedName>
</protein>
<dbReference type="EMBL" id="FORO01000024">
    <property type="protein sequence ID" value="SFJ36597.1"/>
    <property type="molecule type" value="Genomic_DNA"/>
</dbReference>
<accession>A0A1I3QU06</accession>
<dbReference type="GeneID" id="14207381"/>
<sequence>MPAIGIGAPIYLVVQAFIARFVYREAVAHDRRSPLVIGISAFVFSIVAALLVESVFLVVLVQAVAIGLYLIGVSRNRPNTISN</sequence>
<keyword evidence="1" id="KW-1133">Transmembrane helix</keyword>
<evidence type="ECO:0000313" key="2">
    <source>
        <dbReference type="EMBL" id="SFJ36597.1"/>
    </source>
</evidence>